<dbReference type="Gene3D" id="3.80.30.20">
    <property type="entry name" value="tm_1862 like domain"/>
    <property type="match status" value="1"/>
</dbReference>
<dbReference type="InterPro" id="IPR005911">
    <property type="entry name" value="YhcC-like"/>
</dbReference>
<protein>
    <recommendedName>
        <fullName evidence="7">Radical SAM core domain-containing protein</fullName>
    </recommendedName>
</protein>
<keyword evidence="4" id="KW-0479">Metal-binding</keyword>
<dbReference type="Proteomes" id="UP000292927">
    <property type="component" value="Unassembled WGS sequence"/>
</dbReference>
<name>A0A4Q7P145_9FIRM</name>
<dbReference type="InterPro" id="IPR023404">
    <property type="entry name" value="rSAM_horseshoe"/>
</dbReference>
<accession>A0A4Q7P145</accession>
<sequence length="314" mass="35036">MERRRWGEEPWHSLDYELKMRFGKKLYKLSLNGGMTCPNRDGTLDSRGCIFCSAGGSGEFAADAGRAVSEQLAQGRRMLSEKTANGPYIAYFQAFTNTYGPAGNLEALFEAAMEPEDVSVLSIATRPDCLPEDVLNLLAGLNRVKPVWVELGLQTIHEKTAEYIRRGYELDCFDRAVKQLKEIGIEVIVHVILGLPGEGKKEMLQTIGHLNELGVSGVKLQLLHVLEGTDLAEEYRNGRLRVLSEKEYISLAADCLEALSPEIVVHRLTGDGSRKLLLAPEWSLRKKSVLNGIRHEMKARGSWQGCRKEVFYGI</sequence>
<feature type="domain" description="Radical SAM core" evidence="7">
    <location>
        <begin position="21"/>
        <end position="267"/>
    </location>
</feature>
<evidence type="ECO:0000259" key="7">
    <source>
        <dbReference type="PROSITE" id="PS51918"/>
    </source>
</evidence>
<dbReference type="SFLD" id="SFLDG01086">
    <property type="entry name" value="elongater_protein-like"/>
    <property type="match status" value="1"/>
</dbReference>
<dbReference type="InterPro" id="IPR032432">
    <property type="entry name" value="Radical_SAM_C"/>
</dbReference>
<keyword evidence="9" id="KW-1185">Reference proteome</keyword>
<dbReference type="GO" id="GO:0046872">
    <property type="term" value="F:metal ion binding"/>
    <property type="evidence" value="ECO:0007669"/>
    <property type="project" value="UniProtKB-KW"/>
</dbReference>
<dbReference type="InterPro" id="IPR007197">
    <property type="entry name" value="rSAM"/>
</dbReference>
<dbReference type="SFLD" id="SFLDS00029">
    <property type="entry name" value="Radical_SAM"/>
    <property type="match status" value="1"/>
</dbReference>
<keyword evidence="6" id="KW-0411">Iron-sulfur</keyword>
<dbReference type="NCBIfam" id="TIGR01212">
    <property type="entry name" value="TIGR01212 family radical SAM protein"/>
    <property type="match status" value="1"/>
</dbReference>
<dbReference type="AlphaFoldDB" id="A0A4Q7P145"/>
<gene>
    <name evidence="8" type="ORF">EV209_3076</name>
</gene>
<keyword evidence="2" id="KW-0004">4Fe-4S</keyword>
<dbReference type="InterPro" id="IPR058240">
    <property type="entry name" value="rSAM_sf"/>
</dbReference>
<evidence type="ECO:0000256" key="1">
    <source>
        <dbReference type="ARBA" id="ARBA00001966"/>
    </source>
</evidence>
<dbReference type="SMART" id="SM00729">
    <property type="entry name" value="Elp3"/>
    <property type="match status" value="1"/>
</dbReference>
<evidence type="ECO:0000313" key="8">
    <source>
        <dbReference type="EMBL" id="RZS92362.1"/>
    </source>
</evidence>
<dbReference type="PANTHER" id="PTHR11135:SF1">
    <property type="entry name" value="PROTEIN YHCC"/>
    <property type="match status" value="1"/>
</dbReference>
<dbReference type="InterPro" id="IPR006638">
    <property type="entry name" value="Elp3/MiaA/NifB-like_rSAM"/>
</dbReference>
<dbReference type="GO" id="GO:0003824">
    <property type="term" value="F:catalytic activity"/>
    <property type="evidence" value="ECO:0007669"/>
    <property type="project" value="InterPro"/>
</dbReference>
<dbReference type="InterPro" id="IPR039661">
    <property type="entry name" value="ELP3"/>
</dbReference>
<evidence type="ECO:0000256" key="2">
    <source>
        <dbReference type="ARBA" id="ARBA00022485"/>
    </source>
</evidence>
<keyword evidence="3" id="KW-0949">S-adenosyl-L-methionine</keyword>
<comment type="caution">
    <text evidence="8">The sequence shown here is derived from an EMBL/GenBank/DDBJ whole genome shotgun (WGS) entry which is preliminary data.</text>
</comment>
<keyword evidence="5" id="KW-0408">Iron</keyword>
<dbReference type="EMBL" id="SGXF01000009">
    <property type="protein sequence ID" value="RZS92362.1"/>
    <property type="molecule type" value="Genomic_DNA"/>
</dbReference>
<evidence type="ECO:0000313" key="9">
    <source>
        <dbReference type="Proteomes" id="UP000292927"/>
    </source>
</evidence>
<organism evidence="8 9">
    <name type="scientific">Cuneatibacter caecimuris</name>
    <dbReference type="NCBI Taxonomy" id="1796618"/>
    <lineage>
        <taxon>Bacteria</taxon>
        <taxon>Bacillati</taxon>
        <taxon>Bacillota</taxon>
        <taxon>Clostridia</taxon>
        <taxon>Lachnospirales</taxon>
        <taxon>Lachnospiraceae</taxon>
        <taxon>Cuneatibacter</taxon>
    </lineage>
</organism>
<dbReference type="SFLD" id="SFLDG01091">
    <property type="entry name" value="uncharacterized_CHP01210-like"/>
    <property type="match status" value="1"/>
</dbReference>
<evidence type="ECO:0000256" key="6">
    <source>
        <dbReference type="ARBA" id="ARBA00023014"/>
    </source>
</evidence>
<reference evidence="8 9" key="1">
    <citation type="submission" date="2019-02" db="EMBL/GenBank/DDBJ databases">
        <title>Genomic Encyclopedia of Type Strains, Phase IV (KMG-IV): sequencing the most valuable type-strain genomes for metagenomic binning, comparative biology and taxonomic classification.</title>
        <authorList>
            <person name="Goeker M."/>
        </authorList>
    </citation>
    <scope>NUCLEOTIDE SEQUENCE [LARGE SCALE GENOMIC DNA]</scope>
    <source>
        <strain evidence="8 9">DSM 29486</strain>
    </source>
</reference>
<dbReference type="Pfam" id="PF16199">
    <property type="entry name" value="Radical_SAM_C"/>
    <property type="match status" value="1"/>
</dbReference>
<evidence type="ECO:0000256" key="5">
    <source>
        <dbReference type="ARBA" id="ARBA00023004"/>
    </source>
</evidence>
<proteinExistence type="predicted"/>
<dbReference type="PANTHER" id="PTHR11135">
    <property type="entry name" value="HISTONE ACETYLTRANSFERASE-RELATED"/>
    <property type="match status" value="1"/>
</dbReference>
<evidence type="ECO:0000256" key="3">
    <source>
        <dbReference type="ARBA" id="ARBA00022691"/>
    </source>
</evidence>
<evidence type="ECO:0000256" key="4">
    <source>
        <dbReference type="ARBA" id="ARBA00022723"/>
    </source>
</evidence>
<dbReference type="RefSeq" id="WP_279387343.1">
    <property type="nucleotide sequence ID" value="NZ_SGXF01000009.1"/>
</dbReference>
<dbReference type="SUPFAM" id="SSF102114">
    <property type="entry name" value="Radical SAM enzymes"/>
    <property type="match status" value="1"/>
</dbReference>
<comment type="cofactor">
    <cofactor evidence="1">
        <name>[4Fe-4S] cluster</name>
        <dbReference type="ChEBI" id="CHEBI:49883"/>
    </cofactor>
</comment>
<dbReference type="PROSITE" id="PS51918">
    <property type="entry name" value="RADICAL_SAM"/>
    <property type="match status" value="1"/>
</dbReference>
<dbReference type="GO" id="GO:0051539">
    <property type="term" value="F:4 iron, 4 sulfur cluster binding"/>
    <property type="evidence" value="ECO:0007669"/>
    <property type="project" value="UniProtKB-KW"/>
</dbReference>
<dbReference type="Pfam" id="PF04055">
    <property type="entry name" value="Radical_SAM"/>
    <property type="match status" value="1"/>
</dbReference>